<feature type="compositionally biased region" description="Basic and acidic residues" evidence="1">
    <location>
        <begin position="10"/>
        <end position="22"/>
    </location>
</feature>
<dbReference type="AlphaFoldDB" id="A0ABD5MB60"/>
<proteinExistence type="predicted"/>
<keyword evidence="3" id="KW-1185">Reference proteome</keyword>
<organism evidence="2 3">
    <name type="scientific">Halobellus rubicundus</name>
    <dbReference type="NCBI Taxonomy" id="2996466"/>
    <lineage>
        <taxon>Archaea</taxon>
        <taxon>Methanobacteriati</taxon>
        <taxon>Methanobacteriota</taxon>
        <taxon>Stenosarchaea group</taxon>
        <taxon>Halobacteria</taxon>
        <taxon>Halobacteriales</taxon>
        <taxon>Haloferacaceae</taxon>
        <taxon>Halobellus</taxon>
    </lineage>
</organism>
<comment type="caution">
    <text evidence="2">The sequence shown here is derived from an EMBL/GenBank/DDBJ whole genome shotgun (WGS) entry which is preliminary data.</text>
</comment>
<feature type="region of interest" description="Disordered" evidence="1">
    <location>
        <begin position="1"/>
        <end position="23"/>
    </location>
</feature>
<dbReference type="Proteomes" id="UP001570511">
    <property type="component" value="Unassembled WGS sequence"/>
</dbReference>
<reference evidence="2 3" key="1">
    <citation type="submission" date="2024-08" db="EMBL/GenBank/DDBJ databases">
        <title>Halobellus sp. MBLA0158 whole genome sequence.</title>
        <authorList>
            <person name="Hwang C.Y."/>
            <person name="Cho E.-S."/>
            <person name="Seo M.-J."/>
        </authorList>
    </citation>
    <scope>NUCLEOTIDE SEQUENCE [LARGE SCALE GENOMIC DNA]</scope>
    <source>
        <strain evidence="2 3">MBLA0158</strain>
    </source>
</reference>
<accession>A0ABD5MB60</accession>
<dbReference type="EMBL" id="JBGNYA010000001">
    <property type="protein sequence ID" value="MFA1611145.1"/>
    <property type="molecule type" value="Genomic_DNA"/>
</dbReference>
<sequence length="55" mass="5925">MDANNAGERVAVEDGEARERVSAHLSSPDRVVFTEADNRDGWIALDADAAVAVER</sequence>
<gene>
    <name evidence="2" type="ORF">OS889_09025</name>
</gene>
<name>A0ABD5MB60_9EURY</name>
<evidence type="ECO:0000313" key="3">
    <source>
        <dbReference type="Proteomes" id="UP001570511"/>
    </source>
</evidence>
<evidence type="ECO:0000313" key="2">
    <source>
        <dbReference type="EMBL" id="MFA1611145.1"/>
    </source>
</evidence>
<protein>
    <submittedName>
        <fullName evidence="2">Uncharacterized protein</fullName>
    </submittedName>
</protein>
<dbReference type="RefSeq" id="WP_372389215.1">
    <property type="nucleotide sequence ID" value="NZ_JBGNYA010000001.1"/>
</dbReference>
<evidence type="ECO:0000256" key="1">
    <source>
        <dbReference type="SAM" id="MobiDB-lite"/>
    </source>
</evidence>